<protein>
    <submittedName>
        <fullName evidence="1">Uncharacterized protein</fullName>
    </submittedName>
</protein>
<dbReference type="Proteomes" id="UP001234297">
    <property type="component" value="Chromosome 7"/>
</dbReference>
<evidence type="ECO:0000313" key="2">
    <source>
        <dbReference type="Proteomes" id="UP001234297"/>
    </source>
</evidence>
<keyword evidence="2" id="KW-1185">Reference proteome</keyword>
<dbReference type="EMBL" id="CM056815">
    <property type="protein sequence ID" value="KAJ8628998.1"/>
    <property type="molecule type" value="Genomic_DNA"/>
</dbReference>
<gene>
    <name evidence="1" type="ORF">MRB53_022321</name>
</gene>
<proteinExistence type="predicted"/>
<reference evidence="1 2" key="1">
    <citation type="journal article" date="2022" name="Hortic Res">
        <title>A haplotype resolved chromosomal level avocado genome allows analysis of novel avocado genes.</title>
        <authorList>
            <person name="Nath O."/>
            <person name="Fletcher S.J."/>
            <person name="Hayward A."/>
            <person name="Shaw L.M."/>
            <person name="Masouleh A.K."/>
            <person name="Furtado A."/>
            <person name="Henry R.J."/>
            <person name="Mitter N."/>
        </authorList>
    </citation>
    <scope>NUCLEOTIDE SEQUENCE [LARGE SCALE GENOMIC DNA]</scope>
    <source>
        <strain evidence="2">cv. Hass</strain>
    </source>
</reference>
<organism evidence="1 2">
    <name type="scientific">Persea americana</name>
    <name type="common">Avocado</name>
    <dbReference type="NCBI Taxonomy" id="3435"/>
    <lineage>
        <taxon>Eukaryota</taxon>
        <taxon>Viridiplantae</taxon>
        <taxon>Streptophyta</taxon>
        <taxon>Embryophyta</taxon>
        <taxon>Tracheophyta</taxon>
        <taxon>Spermatophyta</taxon>
        <taxon>Magnoliopsida</taxon>
        <taxon>Magnoliidae</taxon>
        <taxon>Laurales</taxon>
        <taxon>Lauraceae</taxon>
        <taxon>Persea</taxon>
    </lineage>
</organism>
<comment type="caution">
    <text evidence="1">The sequence shown here is derived from an EMBL/GenBank/DDBJ whole genome shotgun (WGS) entry which is preliminary data.</text>
</comment>
<name>A0ACC2L6K8_PERAE</name>
<sequence>MDSNHIEILVLISFLLLLVVASLVVAVIVWHHCWKVPESVGSENETIGDEGVSRNEIVGGDGEGVSKDEIVVGKGKKIFLETIGDEGVSRNEIVGGDGEGVSKDEIVVGKGKKIFLETIICNEDYYKSSMKGIVDDYNGNIGSTHGKIYLFQKEKLPKDRMEP</sequence>
<evidence type="ECO:0000313" key="1">
    <source>
        <dbReference type="EMBL" id="KAJ8628998.1"/>
    </source>
</evidence>
<accession>A0ACC2L6K8</accession>